<dbReference type="InterPro" id="IPR003710">
    <property type="entry name" value="ApbA"/>
</dbReference>
<evidence type="ECO:0000259" key="6">
    <source>
        <dbReference type="Pfam" id="PF08546"/>
    </source>
</evidence>
<dbReference type="Pfam" id="PF08546">
    <property type="entry name" value="ApbA_C"/>
    <property type="match status" value="1"/>
</dbReference>
<dbReference type="InterPro" id="IPR013752">
    <property type="entry name" value="KPA_reductase"/>
</dbReference>
<dbReference type="PANTHER" id="PTHR21708">
    <property type="entry name" value="PROBABLE 2-DEHYDROPANTOATE 2-REDUCTASE"/>
    <property type="match status" value="1"/>
</dbReference>
<evidence type="ECO:0000313" key="7">
    <source>
        <dbReference type="EMBL" id="GBD08404.1"/>
    </source>
</evidence>
<dbReference type="InterPro" id="IPR008927">
    <property type="entry name" value="6-PGluconate_DH-like_C_sf"/>
</dbReference>
<dbReference type="EMBL" id="BEHY01000009">
    <property type="protein sequence ID" value="GBD08404.1"/>
    <property type="molecule type" value="Genomic_DNA"/>
</dbReference>
<comment type="similarity">
    <text evidence="1">Belongs to the ketopantoate reductase family.</text>
</comment>
<evidence type="ECO:0000313" key="8">
    <source>
        <dbReference type="Proteomes" id="UP000236642"/>
    </source>
</evidence>
<evidence type="ECO:0000256" key="2">
    <source>
        <dbReference type="ARBA" id="ARBA00022857"/>
    </source>
</evidence>
<proteinExistence type="inferred from homology"/>
<dbReference type="InterPro" id="IPR013328">
    <property type="entry name" value="6PGD_dom2"/>
</dbReference>
<dbReference type="SUPFAM" id="SSF51735">
    <property type="entry name" value="NAD(P)-binding Rossmann-fold domains"/>
    <property type="match status" value="1"/>
</dbReference>
<feature type="transmembrane region" description="Helical" evidence="4">
    <location>
        <begin position="12"/>
        <end position="31"/>
    </location>
</feature>
<protein>
    <submittedName>
        <fullName evidence="7">2-dehydropantoate 2-reductase</fullName>
        <ecNumber evidence="7">1.1.1.169</ecNumber>
    </submittedName>
</protein>
<evidence type="ECO:0000256" key="4">
    <source>
        <dbReference type="SAM" id="Phobius"/>
    </source>
</evidence>
<dbReference type="AlphaFoldDB" id="A0A2H5Y4N6"/>
<dbReference type="InterPro" id="IPR036291">
    <property type="entry name" value="NAD(P)-bd_dom_sf"/>
</dbReference>
<dbReference type="Gene3D" id="3.40.50.720">
    <property type="entry name" value="NAD(P)-binding Rossmann-like Domain"/>
    <property type="match status" value="1"/>
</dbReference>
<dbReference type="InterPro" id="IPR013332">
    <property type="entry name" value="KPR_N"/>
</dbReference>
<dbReference type="NCBIfam" id="TIGR00745">
    <property type="entry name" value="apbA_panE"/>
    <property type="match status" value="1"/>
</dbReference>
<dbReference type="InterPro" id="IPR051402">
    <property type="entry name" value="KPR-Related"/>
</dbReference>
<keyword evidence="4" id="KW-1133">Transmembrane helix</keyword>
<dbReference type="Pfam" id="PF02558">
    <property type="entry name" value="ApbA"/>
    <property type="match status" value="1"/>
</dbReference>
<reference evidence="8" key="1">
    <citation type="submission" date="2017-09" db="EMBL/GenBank/DDBJ databases">
        <title>Metaegenomics of thermophilic ammonia-oxidizing enrichment culture.</title>
        <authorList>
            <person name="Kato S."/>
            <person name="Suzuki K."/>
        </authorList>
    </citation>
    <scope>NUCLEOTIDE SEQUENCE [LARGE SCALE GENOMIC DNA]</scope>
</reference>
<name>A0A2H5Y4N6_9CHLR</name>
<feature type="domain" description="Ketopantoate reductase N-terminal" evidence="5">
    <location>
        <begin position="11"/>
        <end position="150"/>
    </location>
</feature>
<feature type="domain" description="Ketopantoate reductase C-terminal" evidence="6">
    <location>
        <begin position="187"/>
        <end position="325"/>
    </location>
</feature>
<comment type="caution">
    <text evidence="7">The sequence shown here is derived from an EMBL/GenBank/DDBJ whole genome shotgun (WGS) entry which is preliminary data.</text>
</comment>
<dbReference type="GO" id="GO:0005737">
    <property type="term" value="C:cytoplasm"/>
    <property type="evidence" value="ECO:0007669"/>
    <property type="project" value="TreeGrafter"/>
</dbReference>
<dbReference type="EC" id="1.1.1.169" evidence="7"/>
<evidence type="ECO:0000259" key="5">
    <source>
        <dbReference type="Pfam" id="PF02558"/>
    </source>
</evidence>
<dbReference type="Gene3D" id="1.10.1040.10">
    <property type="entry name" value="N-(1-d-carboxylethyl)-l-norvaline Dehydrogenase, domain 2"/>
    <property type="match status" value="1"/>
</dbReference>
<evidence type="ECO:0000256" key="1">
    <source>
        <dbReference type="ARBA" id="ARBA00007870"/>
    </source>
</evidence>
<keyword evidence="2" id="KW-0521">NADP</keyword>
<gene>
    <name evidence="7" type="ORF">HRbin22_00644</name>
</gene>
<keyword evidence="4" id="KW-0812">Transmembrane</keyword>
<dbReference type="SUPFAM" id="SSF48179">
    <property type="entry name" value="6-phosphogluconate dehydrogenase C-terminal domain-like"/>
    <property type="match status" value="1"/>
</dbReference>
<evidence type="ECO:0000256" key="3">
    <source>
        <dbReference type="ARBA" id="ARBA00023002"/>
    </source>
</evidence>
<dbReference type="PANTHER" id="PTHR21708:SF26">
    <property type="entry name" value="2-DEHYDROPANTOATE 2-REDUCTASE"/>
    <property type="match status" value="1"/>
</dbReference>
<dbReference type="Proteomes" id="UP000236642">
    <property type="component" value="Unassembled WGS sequence"/>
</dbReference>
<sequence length="354" mass="38564">MPVEPLPARRILIFGAGAVGGYLGAMLSAFGHEVILLGRPSTVEAIRHRGLTLLRPDGLQLTTRSHAIPDLDAVPSEVDAIFLTVKAYDTEAAIAALQRKEWRSAWLFCWQNGVDGETRLAAAFGADRVVAGTLTQPVSIVAPGIVRLERTRGGLGLAPMGPRQDLREWQAIFQLAGFSTRLYPDPQAMKWSKLLLNLIANATCAILDWPTERVLRDPRTFAVERAAFREALAVMRALGLRPVTLPGYPVPLLTWAMRWGPVSIIRPLLAFMGARGRGAKLPSLHQDLQRGARLELEAYCGAVVRHGAQAGVPTPIHAALARILEDLSTGREDRAIWRDNVTALLERTGLSIPG</sequence>
<dbReference type="GO" id="GO:0008677">
    <property type="term" value="F:2-dehydropantoate 2-reductase activity"/>
    <property type="evidence" value="ECO:0007669"/>
    <property type="project" value="UniProtKB-EC"/>
</dbReference>
<keyword evidence="3 7" id="KW-0560">Oxidoreductase</keyword>
<accession>A0A2H5Y4N6</accession>
<dbReference type="GO" id="GO:0015940">
    <property type="term" value="P:pantothenate biosynthetic process"/>
    <property type="evidence" value="ECO:0007669"/>
    <property type="project" value="InterPro"/>
</dbReference>
<keyword evidence="4" id="KW-0472">Membrane</keyword>
<organism evidence="7 8">
    <name type="scientific">Candidatus Thermoflexus japonica</name>
    <dbReference type="NCBI Taxonomy" id="2035417"/>
    <lineage>
        <taxon>Bacteria</taxon>
        <taxon>Bacillati</taxon>
        <taxon>Chloroflexota</taxon>
        <taxon>Thermoflexia</taxon>
        <taxon>Thermoflexales</taxon>
        <taxon>Thermoflexaceae</taxon>
        <taxon>Thermoflexus</taxon>
    </lineage>
</organism>